<dbReference type="AlphaFoldDB" id="A0A9P6WI68"/>
<reference evidence="2" key="1">
    <citation type="submission" date="2020-11" db="EMBL/GenBank/DDBJ databases">
        <title>Kefir isolates.</title>
        <authorList>
            <person name="Marcisauskas S."/>
            <person name="Kim Y."/>
            <person name="Blasche S."/>
        </authorList>
    </citation>
    <scope>NUCLEOTIDE SEQUENCE</scope>
    <source>
        <strain evidence="2">Olga-1</strain>
    </source>
</reference>
<evidence type="ECO:0000313" key="2">
    <source>
        <dbReference type="EMBL" id="KAG0687606.1"/>
    </source>
</evidence>
<dbReference type="EMBL" id="PUHW01000238">
    <property type="protein sequence ID" value="KAG0687606.1"/>
    <property type="molecule type" value="Genomic_DNA"/>
</dbReference>
<dbReference type="GO" id="GO:0045121">
    <property type="term" value="C:membrane raft"/>
    <property type="evidence" value="ECO:0007669"/>
    <property type="project" value="TreeGrafter"/>
</dbReference>
<dbReference type="Proteomes" id="UP000697127">
    <property type="component" value="Unassembled WGS sequence"/>
</dbReference>
<dbReference type="PANTHER" id="PTHR36414">
    <property type="entry name" value="PROTEIN SUR7"/>
    <property type="match status" value="1"/>
</dbReference>
<dbReference type="GO" id="GO:0031505">
    <property type="term" value="P:fungal-type cell wall organization"/>
    <property type="evidence" value="ECO:0007669"/>
    <property type="project" value="TreeGrafter"/>
</dbReference>
<dbReference type="InterPro" id="IPR009571">
    <property type="entry name" value="SUR7/Rim9-like_fungi"/>
</dbReference>
<accession>A0A9P6WI68</accession>
<name>A0A9P6WI68_9ASCO</name>
<dbReference type="OrthoDB" id="5419460at2759"/>
<gene>
    <name evidence="2" type="ORF">C6P40_002100</name>
</gene>
<comment type="caution">
    <text evidence="2">The sequence shown here is derived from an EMBL/GenBank/DDBJ whole genome shotgun (WGS) entry which is preliminary data.</text>
</comment>
<evidence type="ECO:0008006" key="4">
    <source>
        <dbReference type="Google" id="ProtNLM"/>
    </source>
</evidence>
<dbReference type="GO" id="GO:0030866">
    <property type="term" value="P:cortical actin cytoskeleton organization"/>
    <property type="evidence" value="ECO:0007669"/>
    <property type="project" value="TreeGrafter"/>
</dbReference>
<sequence length="285" mass="32096">MTLLSILNKLLTVLLLAGTTLMLLFITFSGAIKDYPFNRFFWVEADTSAISTEYGDYSRWTFWGICYPDKLDSSESNNCPNLGPDVPISPYDNFGNSTALPQDFVNSRNSYYYLSRFSFPLLLISLIFSGVSFIGSVIAPCWLAMKEVVTFFVSIACLFCLTGAACITAVSVMTRNQFENDGYSAKIGPELLGMVWASAACLFILFLLTCVSTTHKLYKNHKNQEKKMQHLQSNQEQIPITLPQANTLPQQPDDYTQAPTHESAGIRFFRIRRDQDKEVEEDSIV</sequence>
<dbReference type="GO" id="GO:0005938">
    <property type="term" value="C:cell cortex"/>
    <property type="evidence" value="ECO:0007669"/>
    <property type="project" value="TreeGrafter"/>
</dbReference>
<dbReference type="Gene3D" id="1.20.140.150">
    <property type="match status" value="1"/>
</dbReference>
<feature type="transmembrane region" description="Helical" evidence="1">
    <location>
        <begin position="12"/>
        <end position="32"/>
    </location>
</feature>
<dbReference type="PANTHER" id="PTHR36414:SF1">
    <property type="entry name" value="PROTEIN SUR7"/>
    <property type="match status" value="1"/>
</dbReference>
<feature type="transmembrane region" description="Helical" evidence="1">
    <location>
        <begin position="151"/>
        <end position="174"/>
    </location>
</feature>
<organism evidence="2 3">
    <name type="scientific">Pichia californica</name>
    <dbReference type="NCBI Taxonomy" id="460514"/>
    <lineage>
        <taxon>Eukaryota</taxon>
        <taxon>Fungi</taxon>
        <taxon>Dikarya</taxon>
        <taxon>Ascomycota</taxon>
        <taxon>Saccharomycotina</taxon>
        <taxon>Pichiomycetes</taxon>
        <taxon>Pichiales</taxon>
        <taxon>Pichiaceae</taxon>
        <taxon>Pichia</taxon>
    </lineage>
</organism>
<protein>
    <recommendedName>
        <fullName evidence="4">Protein SUR7</fullName>
    </recommendedName>
</protein>
<keyword evidence="1" id="KW-1133">Transmembrane helix</keyword>
<feature type="transmembrane region" description="Helical" evidence="1">
    <location>
        <begin position="117"/>
        <end position="139"/>
    </location>
</feature>
<feature type="transmembrane region" description="Helical" evidence="1">
    <location>
        <begin position="194"/>
        <end position="218"/>
    </location>
</feature>
<evidence type="ECO:0000256" key="1">
    <source>
        <dbReference type="SAM" id="Phobius"/>
    </source>
</evidence>
<evidence type="ECO:0000313" key="3">
    <source>
        <dbReference type="Proteomes" id="UP000697127"/>
    </source>
</evidence>
<keyword evidence="1" id="KW-0472">Membrane</keyword>
<dbReference type="GO" id="GO:0005886">
    <property type="term" value="C:plasma membrane"/>
    <property type="evidence" value="ECO:0007669"/>
    <property type="project" value="InterPro"/>
</dbReference>
<dbReference type="GO" id="GO:0006897">
    <property type="term" value="P:endocytosis"/>
    <property type="evidence" value="ECO:0007669"/>
    <property type="project" value="TreeGrafter"/>
</dbReference>
<dbReference type="Pfam" id="PF06687">
    <property type="entry name" value="SUR7"/>
    <property type="match status" value="1"/>
</dbReference>
<dbReference type="GO" id="GO:0032185">
    <property type="term" value="P:septin cytoskeleton organization"/>
    <property type="evidence" value="ECO:0007669"/>
    <property type="project" value="TreeGrafter"/>
</dbReference>
<keyword evidence="1" id="KW-0812">Transmembrane</keyword>
<keyword evidence="3" id="KW-1185">Reference proteome</keyword>
<proteinExistence type="predicted"/>